<dbReference type="OrthoDB" id="5355007at2759"/>
<feature type="compositionally biased region" description="Low complexity" evidence="1">
    <location>
        <begin position="99"/>
        <end position="117"/>
    </location>
</feature>
<evidence type="ECO:0000313" key="3">
    <source>
        <dbReference type="Proteomes" id="UP000222788"/>
    </source>
</evidence>
<dbReference type="STRING" id="1035309.A0A2C5X4B8"/>
<reference evidence="2 3" key="1">
    <citation type="journal article" date="2013" name="Fungal Biol.">
        <title>Analysis of microsatellite markers in the genome of the plant pathogen Ceratocystis fimbriata.</title>
        <authorList>
            <person name="Simpson M.C."/>
            <person name="Wilken P.M."/>
            <person name="Coetzee M.P."/>
            <person name="Wingfield M.J."/>
            <person name="Wingfield B.D."/>
        </authorList>
    </citation>
    <scope>NUCLEOTIDE SEQUENCE [LARGE SCALE GENOMIC DNA]</scope>
    <source>
        <strain evidence="2 3">CBS 114723</strain>
    </source>
</reference>
<proteinExistence type="predicted"/>
<organism evidence="2 3">
    <name type="scientific">Ceratocystis fimbriata CBS 114723</name>
    <dbReference type="NCBI Taxonomy" id="1035309"/>
    <lineage>
        <taxon>Eukaryota</taxon>
        <taxon>Fungi</taxon>
        <taxon>Dikarya</taxon>
        <taxon>Ascomycota</taxon>
        <taxon>Pezizomycotina</taxon>
        <taxon>Sordariomycetes</taxon>
        <taxon>Hypocreomycetidae</taxon>
        <taxon>Microascales</taxon>
        <taxon>Ceratocystidaceae</taxon>
        <taxon>Ceratocystis</taxon>
    </lineage>
</organism>
<dbReference type="EMBL" id="APWK03000053">
    <property type="protein sequence ID" value="PHH52966.1"/>
    <property type="molecule type" value="Genomic_DNA"/>
</dbReference>
<feature type="compositionally biased region" description="Basic and acidic residues" evidence="1">
    <location>
        <begin position="118"/>
        <end position="131"/>
    </location>
</feature>
<comment type="caution">
    <text evidence="2">The sequence shown here is derived from an EMBL/GenBank/DDBJ whole genome shotgun (WGS) entry which is preliminary data.</text>
</comment>
<dbReference type="AlphaFoldDB" id="A0A2C5X4B8"/>
<feature type="region of interest" description="Disordered" evidence="1">
    <location>
        <begin position="99"/>
        <end position="159"/>
    </location>
</feature>
<feature type="compositionally biased region" description="Polar residues" evidence="1">
    <location>
        <begin position="132"/>
        <end position="141"/>
    </location>
</feature>
<accession>A0A2C5X4B8</accession>
<name>A0A2C5X4B8_9PEZI</name>
<reference evidence="2 3" key="2">
    <citation type="journal article" date="2013" name="IMA Fungus">
        <title>IMA Genome-F 1: Ceratocystis fimbriata: Draft nuclear genome sequence for the plant pathogen, Ceratocystis fimbriata.</title>
        <authorList>
            <person name="Wilken P.M."/>
            <person name="Steenkamp E.T."/>
            <person name="Wingfield M.J."/>
            <person name="de Beer Z.W."/>
            <person name="Wingfield B.D."/>
        </authorList>
    </citation>
    <scope>NUCLEOTIDE SEQUENCE [LARGE SCALE GENOMIC DNA]</scope>
    <source>
        <strain evidence="2 3">CBS 114723</strain>
    </source>
</reference>
<dbReference type="Proteomes" id="UP000222788">
    <property type="component" value="Unassembled WGS sequence"/>
</dbReference>
<protein>
    <submittedName>
        <fullName evidence="2">Uncharacterized protein</fullName>
    </submittedName>
</protein>
<evidence type="ECO:0000313" key="2">
    <source>
        <dbReference type="EMBL" id="PHH52966.1"/>
    </source>
</evidence>
<sequence length="190" mass="19801">MGSSDNVNVPAAAGSYSAATIDTDLRTSINMTLLRDGHVNKIQEHLLQSLNSNSADWPTLVQNHALTLLRNGEASSFPDLLRRVLDDVRAANSPASLAALATADPGSPSATTNSSSSTRDKDKEKEKDTDSIHGSSESTNGDGLARNGGSTSAAPANGNFEAGLALPRAVVQSALRVTRDCLEDVVTVDE</sequence>
<keyword evidence="3" id="KW-1185">Reference proteome</keyword>
<gene>
    <name evidence="2" type="ORF">CFIMG_002164RA</name>
</gene>
<evidence type="ECO:0000256" key="1">
    <source>
        <dbReference type="SAM" id="MobiDB-lite"/>
    </source>
</evidence>